<feature type="transmembrane region" description="Helical" evidence="6">
    <location>
        <begin position="128"/>
        <end position="151"/>
    </location>
</feature>
<dbReference type="InterPro" id="IPR050448">
    <property type="entry name" value="OpgB/LTA_synthase_biosynth"/>
</dbReference>
<gene>
    <name evidence="8" type="ORF">E1163_03450</name>
</gene>
<evidence type="ECO:0000256" key="6">
    <source>
        <dbReference type="SAM" id="Phobius"/>
    </source>
</evidence>
<evidence type="ECO:0000256" key="2">
    <source>
        <dbReference type="ARBA" id="ARBA00022475"/>
    </source>
</evidence>
<dbReference type="PANTHER" id="PTHR47371">
    <property type="entry name" value="LIPOTEICHOIC ACID SYNTHASE"/>
    <property type="match status" value="1"/>
</dbReference>
<keyword evidence="5 6" id="KW-0472">Membrane</keyword>
<dbReference type="InterPro" id="IPR017850">
    <property type="entry name" value="Alkaline_phosphatase_core_sf"/>
</dbReference>
<organism evidence="8 9">
    <name type="scientific">Fulvivirga kasyanovii</name>
    <dbReference type="NCBI Taxonomy" id="396812"/>
    <lineage>
        <taxon>Bacteria</taxon>
        <taxon>Pseudomonadati</taxon>
        <taxon>Bacteroidota</taxon>
        <taxon>Cytophagia</taxon>
        <taxon>Cytophagales</taxon>
        <taxon>Fulvivirgaceae</taxon>
        <taxon>Fulvivirga</taxon>
    </lineage>
</organism>
<keyword evidence="9" id="KW-1185">Reference proteome</keyword>
<name>A0ABW9RIU4_9BACT</name>
<dbReference type="InterPro" id="IPR012160">
    <property type="entry name" value="LtaS-like"/>
</dbReference>
<feature type="transmembrane region" description="Helical" evidence="6">
    <location>
        <begin position="86"/>
        <end position="108"/>
    </location>
</feature>
<keyword evidence="3 6" id="KW-0812">Transmembrane</keyword>
<evidence type="ECO:0000313" key="8">
    <source>
        <dbReference type="EMBL" id="MTI23993.1"/>
    </source>
</evidence>
<keyword evidence="4 6" id="KW-1133">Transmembrane helix</keyword>
<evidence type="ECO:0000259" key="7">
    <source>
        <dbReference type="Pfam" id="PF00884"/>
    </source>
</evidence>
<dbReference type="InterPro" id="IPR000917">
    <property type="entry name" value="Sulfatase_N"/>
</dbReference>
<proteinExistence type="predicted"/>
<dbReference type="Pfam" id="PF00884">
    <property type="entry name" value="Sulfatase"/>
    <property type="match status" value="1"/>
</dbReference>
<feature type="transmembrane region" description="Helical" evidence="6">
    <location>
        <begin position="171"/>
        <end position="193"/>
    </location>
</feature>
<evidence type="ECO:0000256" key="4">
    <source>
        <dbReference type="ARBA" id="ARBA00022989"/>
    </source>
</evidence>
<keyword evidence="2" id="KW-1003">Cell membrane</keyword>
<feature type="transmembrane region" description="Helical" evidence="6">
    <location>
        <begin position="56"/>
        <end position="74"/>
    </location>
</feature>
<dbReference type="PANTHER" id="PTHR47371:SF3">
    <property type="entry name" value="PHOSPHOGLYCEROL TRANSFERASE I"/>
    <property type="match status" value="1"/>
</dbReference>
<dbReference type="EMBL" id="SMLW01000345">
    <property type="protein sequence ID" value="MTI23993.1"/>
    <property type="molecule type" value="Genomic_DNA"/>
</dbReference>
<dbReference type="Gene3D" id="3.30.1120.80">
    <property type="match status" value="1"/>
</dbReference>
<dbReference type="SUPFAM" id="SSF53649">
    <property type="entry name" value="Alkaline phosphatase-like"/>
    <property type="match status" value="1"/>
</dbReference>
<comment type="subcellular location">
    <subcellularLocation>
        <location evidence="1">Cell membrane</location>
        <topology evidence="1">Multi-pass membrane protein</topology>
    </subcellularLocation>
</comment>
<evidence type="ECO:0000256" key="3">
    <source>
        <dbReference type="ARBA" id="ARBA00022692"/>
    </source>
</evidence>
<evidence type="ECO:0000256" key="5">
    <source>
        <dbReference type="ARBA" id="ARBA00023136"/>
    </source>
</evidence>
<reference evidence="8 9" key="1">
    <citation type="submission" date="2019-02" db="EMBL/GenBank/DDBJ databases">
        <authorList>
            <person name="Goldberg S.R."/>
            <person name="Haltli B.A."/>
            <person name="Correa H."/>
            <person name="Russell K.G."/>
        </authorList>
    </citation>
    <scope>NUCLEOTIDE SEQUENCE [LARGE SCALE GENOMIC DNA]</scope>
    <source>
        <strain evidence="8 9">JCM 16186</strain>
    </source>
</reference>
<feature type="domain" description="Sulfatase N-terminal" evidence="7">
    <location>
        <begin position="263"/>
        <end position="530"/>
    </location>
</feature>
<dbReference type="Proteomes" id="UP000798808">
    <property type="component" value="Unassembled WGS sequence"/>
</dbReference>
<dbReference type="Gene3D" id="3.40.720.10">
    <property type="entry name" value="Alkaline Phosphatase, subunit A"/>
    <property type="match status" value="1"/>
</dbReference>
<sequence length="609" mass="68862">MKERVKAFFSYGLFWLTFFLMARVLFLVYNFERTFEMSIGDVLLSILHGLRLDLSATGYFLLIPGLFIVFTTYARPKVLSVLLTGYTILLLILCSLIIVADLEMYTHWGFRLDATPLLYIGEDTPLAISGWSLLLLTLLWGLLLTASLLIYRKLTLKRVKDLPAADWKTSLGMLIITATMIAPIRGTFGVAPINTGMVYFHNSNIYANHAAINVVWNTGYALRKSDRLKYPDNFLEATKTSSYFNELYSGQDHTTKLINTEQPNVLIIIMESFTYSFIEPLGGIPGVAPNFSNLAKEGVLFDHMYASGDRTDKGVVSILSGYPSQPVSSIIKYPKKTQKLPYLNQKLKDMGYQTSFTYGGNIDFANFRSYLSNARFDNITHSNDFPEELNNSKWGVHDGPVFDKFFTETNEAKAPFFKVMLSLSSHEPFDVPMETVFEGSDDKSMFMNSAHYADRCLGKFIENAKKSEWWDNTLIVITADHGHGLPNNQGVSNPDRFRIPMLWLGGALAVKDTVVHSFTSQTDIANTLLGQIAQPDPDFRFSRNTLGRANHDFAVYVYNNGFGFVDSTKLIVYDNTGKRYMKKTGVKDERDLELGKAYMQTLYNDFNGR</sequence>
<evidence type="ECO:0000256" key="1">
    <source>
        <dbReference type="ARBA" id="ARBA00004651"/>
    </source>
</evidence>
<dbReference type="PIRSF" id="PIRSF005091">
    <property type="entry name" value="Mmb_sulf_HI1246"/>
    <property type="match status" value="1"/>
</dbReference>
<evidence type="ECO:0000313" key="9">
    <source>
        <dbReference type="Proteomes" id="UP000798808"/>
    </source>
</evidence>
<dbReference type="CDD" id="cd16015">
    <property type="entry name" value="LTA_synthase"/>
    <property type="match status" value="1"/>
</dbReference>
<protein>
    <submittedName>
        <fullName evidence="8">LTA synthase family protein</fullName>
    </submittedName>
</protein>
<feature type="transmembrane region" description="Helical" evidence="6">
    <location>
        <begin position="7"/>
        <end position="29"/>
    </location>
</feature>
<comment type="caution">
    <text evidence="8">The sequence shown here is derived from an EMBL/GenBank/DDBJ whole genome shotgun (WGS) entry which is preliminary data.</text>
</comment>
<accession>A0ABW9RIU4</accession>